<evidence type="ECO:0000256" key="1">
    <source>
        <dbReference type="ARBA" id="ARBA00023157"/>
    </source>
</evidence>
<organism evidence="5 6">
    <name type="scientific">Aplysia californica</name>
    <name type="common">California sea hare</name>
    <dbReference type="NCBI Taxonomy" id="6500"/>
    <lineage>
        <taxon>Eukaryota</taxon>
        <taxon>Metazoa</taxon>
        <taxon>Spiralia</taxon>
        <taxon>Lophotrochozoa</taxon>
        <taxon>Mollusca</taxon>
        <taxon>Gastropoda</taxon>
        <taxon>Heterobranchia</taxon>
        <taxon>Euthyneura</taxon>
        <taxon>Tectipleura</taxon>
        <taxon>Aplysiida</taxon>
        <taxon>Aplysioidea</taxon>
        <taxon>Aplysiidae</taxon>
        <taxon>Aplysia</taxon>
    </lineage>
</organism>
<dbReference type="SMART" id="SM00209">
    <property type="entry name" value="TSP1"/>
    <property type="match status" value="2"/>
</dbReference>
<evidence type="ECO:0000313" key="6">
    <source>
        <dbReference type="RefSeq" id="XP_035826041.1"/>
    </source>
</evidence>
<dbReference type="CDD" id="cd00190">
    <property type="entry name" value="Tryp_SPc"/>
    <property type="match status" value="1"/>
</dbReference>
<evidence type="ECO:0000313" key="5">
    <source>
        <dbReference type="Proteomes" id="UP000694888"/>
    </source>
</evidence>
<dbReference type="PROSITE" id="PS00135">
    <property type="entry name" value="TRYPSIN_SER"/>
    <property type="match status" value="1"/>
</dbReference>
<dbReference type="PANTHER" id="PTHR24252:SF7">
    <property type="entry name" value="HYALIN"/>
    <property type="match status" value="1"/>
</dbReference>
<dbReference type="InterPro" id="IPR001254">
    <property type="entry name" value="Trypsin_dom"/>
</dbReference>
<feature type="region of interest" description="Disordered" evidence="3">
    <location>
        <begin position="1"/>
        <end position="35"/>
    </location>
</feature>
<evidence type="ECO:0000256" key="3">
    <source>
        <dbReference type="SAM" id="MobiDB-lite"/>
    </source>
</evidence>
<dbReference type="PRINTS" id="PR00722">
    <property type="entry name" value="CHYMOTRYPSIN"/>
</dbReference>
<feature type="region of interest" description="Disordered" evidence="3">
    <location>
        <begin position="271"/>
        <end position="396"/>
    </location>
</feature>
<evidence type="ECO:0000256" key="2">
    <source>
        <dbReference type="RuleBase" id="RU363034"/>
    </source>
</evidence>
<proteinExistence type="predicted"/>
<dbReference type="SMART" id="SM00020">
    <property type="entry name" value="Tryp_SPc"/>
    <property type="match status" value="1"/>
</dbReference>
<keyword evidence="2" id="KW-0378">Hydrolase</keyword>
<dbReference type="InterPro" id="IPR018114">
    <property type="entry name" value="TRYPSIN_HIS"/>
</dbReference>
<dbReference type="PROSITE" id="PS00134">
    <property type="entry name" value="TRYPSIN_HIS"/>
    <property type="match status" value="1"/>
</dbReference>
<sequence>MQAQSRLRAGEPLGLSSTSTTTTTATTATTTTTPPSGCCFRVNSVTFSDSNYGRVGRLLGGGSVMRTSPAVLVCVVVLLLSVHGVSSAHLVKVGQSEHPKPVTEQEFVTAHKEAARSMEPNKDNGEQADSSGTFDVAAVLCEKYTEWSKWSSCSRKCEQTRVRRCKKPEDCGRSWVKEKRTCTRARGACVPLSYKVIGVQKRNRMIEELLYDLLYGQWTEWGPCTRSCRQKRQRQCKYHAVCVHSYIQEERRCQVVGSRCEHRYSLKPLGFGKDDTRTDSEDEVDNSDDSDGEDEEEDYDNDNEGGSDETSDSNSSSSSSSSEVVEEEKEEGGGGGGDKSESDNGAFDIVSEDDKKNMTSQTTKIFRKGGWRPKGDSRKKNRKLHRGGGGPKLGRDVTLAQKNCGIRPKATSGSYRVVGGQEVRKNSWPWQVAILTKQQEQYCGGTLIAPRWVLTAAHCVRKKGKRRRLVVRVGEHDIDAYDPTQEDIRPEKEFPHPDFDYHTITNDIALIKLKHPPSAFTSPGYACLPTVDFKPPRDQLCSIVGWGKLKNTHIYGSESLMEAKVPVVRHRKCQRVFAYDITDNQVCAGYKRGGIDSCAGDSGGPLLCSRSINGTDRYVLFGVTSYGEGCGRKGKYGIYTRVNSYLDWIEKTISENR</sequence>
<keyword evidence="2" id="KW-0645">Protease</keyword>
<dbReference type="Proteomes" id="UP000694888">
    <property type="component" value="Unplaced"/>
</dbReference>
<dbReference type="GeneID" id="101845101"/>
<dbReference type="PROSITE" id="PS50092">
    <property type="entry name" value="TSP1"/>
    <property type="match status" value="1"/>
</dbReference>
<dbReference type="InterPro" id="IPR043504">
    <property type="entry name" value="Peptidase_S1_PA_chymotrypsin"/>
</dbReference>
<protein>
    <submittedName>
        <fullName evidence="6">Suppressor of tumorigenicity 14 protein homolog</fullName>
    </submittedName>
</protein>
<evidence type="ECO:0000259" key="4">
    <source>
        <dbReference type="PROSITE" id="PS50240"/>
    </source>
</evidence>
<feature type="compositionally biased region" description="Low complexity" evidence="3">
    <location>
        <begin position="16"/>
        <end position="33"/>
    </location>
</feature>
<dbReference type="InterPro" id="IPR033116">
    <property type="entry name" value="TRYPSIN_SER"/>
</dbReference>
<dbReference type="Pfam" id="PF00089">
    <property type="entry name" value="Trypsin"/>
    <property type="match status" value="1"/>
</dbReference>
<feature type="domain" description="Peptidase S1" evidence="4">
    <location>
        <begin position="417"/>
        <end position="654"/>
    </location>
</feature>
<keyword evidence="1" id="KW-1015">Disulfide bond</keyword>
<keyword evidence="5" id="KW-1185">Reference proteome</keyword>
<dbReference type="Gene3D" id="2.40.10.10">
    <property type="entry name" value="Trypsin-like serine proteases"/>
    <property type="match status" value="1"/>
</dbReference>
<dbReference type="PROSITE" id="PS50240">
    <property type="entry name" value="TRYPSIN_DOM"/>
    <property type="match status" value="1"/>
</dbReference>
<dbReference type="RefSeq" id="XP_035826041.1">
    <property type="nucleotide sequence ID" value="XM_035970148.1"/>
</dbReference>
<name>A0ABM1VUE9_APLCA</name>
<dbReference type="InterPro" id="IPR001314">
    <property type="entry name" value="Peptidase_S1A"/>
</dbReference>
<reference evidence="6" key="1">
    <citation type="submission" date="2025-08" db="UniProtKB">
        <authorList>
            <consortium name="RefSeq"/>
        </authorList>
    </citation>
    <scope>IDENTIFICATION</scope>
</reference>
<dbReference type="InterPro" id="IPR009003">
    <property type="entry name" value="Peptidase_S1_PA"/>
</dbReference>
<accession>A0ABM1VUE9</accession>
<dbReference type="PANTHER" id="PTHR24252">
    <property type="entry name" value="ACROSIN-RELATED"/>
    <property type="match status" value="1"/>
</dbReference>
<feature type="compositionally biased region" description="Acidic residues" evidence="3">
    <location>
        <begin position="280"/>
        <end position="311"/>
    </location>
</feature>
<dbReference type="InterPro" id="IPR000884">
    <property type="entry name" value="TSP1_rpt"/>
</dbReference>
<gene>
    <name evidence="6" type="primary">LOC101845101</name>
</gene>
<feature type="compositionally biased region" description="Low complexity" evidence="3">
    <location>
        <begin position="312"/>
        <end position="323"/>
    </location>
</feature>
<dbReference type="SUPFAM" id="SSF50494">
    <property type="entry name" value="Trypsin-like serine proteases"/>
    <property type="match status" value="1"/>
</dbReference>
<keyword evidence="2" id="KW-0720">Serine protease</keyword>